<dbReference type="SUPFAM" id="SSF50353">
    <property type="entry name" value="Cytokine"/>
    <property type="match status" value="1"/>
</dbReference>
<gene>
    <name evidence="2" type="ORF">OJAV_G00095280</name>
</gene>
<evidence type="ECO:0000313" key="3">
    <source>
        <dbReference type="Proteomes" id="UP000283210"/>
    </source>
</evidence>
<dbReference type="OrthoDB" id="9947297at2759"/>
<dbReference type="InterPro" id="IPR008996">
    <property type="entry name" value="IL1/FGF"/>
</dbReference>
<dbReference type="Pfam" id="PF00167">
    <property type="entry name" value="FGF"/>
    <property type="match status" value="1"/>
</dbReference>
<dbReference type="Gene3D" id="2.80.10.50">
    <property type="match status" value="1"/>
</dbReference>
<protein>
    <submittedName>
        <fullName evidence="2">Uncharacterized protein</fullName>
    </submittedName>
</protein>
<evidence type="ECO:0000313" key="2">
    <source>
        <dbReference type="EMBL" id="RVE68694.1"/>
    </source>
</evidence>
<reference evidence="2 3" key="2">
    <citation type="submission" date="2019-01" db="EMBL/GenBank/DDBJ databases">
        <title>A chromosome length genome reference of the Java medaka (oryzias javanicus).</title>
        <authorList>
            <person name="Herpin A."/>
            <person name="Takehana Y."/>
            <person name="Naruse K."/>
            <person name="Ansai S."/>
            <person name="Kawaguchi M."/>
        </authorList>
    </citation>
    <scope>NUCLEOTIDE SEQUENCE [LARGE SCALE GENOMIC DNA]</scope>
    <source>
        <strain evidence="2">RS831</strain>
        <tissue evidence="2">Whole body</tissue>
    </source>
</reference>
<keyword evidence="3" id="KW-1185">Reference proteome</keyword>
<name>A0A3S2MX00_ORYJA</name>
<evidence type="ECO:0000256" key="1">
    <source>
        <dbReference type="ARBA" id="ARBA00007936"/>
    </source>
</evidence>
<comment type="similarity">
    <text evidence="1">Belongs to the heparin-binding growth factors family.</text>
</comment>
<organism evidence="2 3">
    <name type="scientific">Oryzias javanicus</name>
    <name type="common">Javanese ricefish</name>
    <name type="synonym">Aplocheilus javanicus</name>
    <dbReference type="NCBI Taxonomy" id="123683"/>
    <lineage>
        <taxon>Eukaryota</taxon>
        <taxon>Metazoa</taxon>
        <taxon>Chordata</taxon>
        <taxon>Craniata</taxon>
        <taxon>Vertebrata</taxon>
        <taxon>Euteleostomi</taxon>
        <taxon>Actinopterygii</taxon>
        <taxon>Neopterygii</taxon>
        <taxon>Teleostei</taxon>
        <taxon>Neoteleostei</taxon>
        <taxon>Acanthomorphata</taxon>
        <taxon>Ovalentaria</taxon>
        <taxon>Atherinomorphae</taxon>
        <taxon>Beloniformes</taxon>
        <taxon>Adrianichthyidae</taxon>
        <taxon>Oryziinae</taxon>
        <taxon>Oryzias</taxon>
    </lineage>
</organism>
<proteinExistence type="inferred from homology"/>
<sequence length="178" mass="20254">MLRNQTHFPKVTTRPFRRSFSCRLLVVRKRRAQRVLAHRLREMLRVLLLRVGAERRGVSAAGRNAAAPACPRAQRVLRSNTQCAKWSSEGRLCRKMNAALFLLIAALCGAEELLEQRVRSGRRTCRLYCRVGIGFHLQIHPDGRVNGSHEPNHLSKYTEPFEAQIRPARAGAASFQLF</sequence>
<accession>A0A3S2MX00</accession>
<dbReference type="InterPro" id="IPR002209">
    <property type="entry name" value="Fibroblast_GF_fam"/>
</dbReference>
<dbReference type="AlphaFoldDB" id="A0A3S2MX00"/>
<dbReference type="Proteomes" id="UP000283210">
    <property type="component" value="Chromosome 9"/>
</dbReference>
<reference evidence="2 3" key="1">
    <citation type="submission" date="2018-11" db="EMBL/GenBank/DDBJ databases">
        <authorList>
            <person name="Lopez-Roques C."/>
            <person name="Donnadieu C."/>
            <person name="Bouchez O."/>
            <person name="Klopp C."/>
            <person name="Cabau C."/>
            <person name="Zahm M."/>
        </authorList>
    </citation>
    <scope>NUCLEOTIDE SEQUENCE [LARGE SCALE GENOMIC DNA]</scope>
    <source>
        <strain evidence="2">RS831</strain>
        <tissue evidence="2">Whole body</tissue>
    </source>
</reference>
<dbReference type="GO" id="GO:0008083">
    <property type="term" value="F:growth factor activity"/>
    <property type="evidence" value="ECO:0007669"/>
    <property type="project" value="InterPro"/>
</dbReference>
<dbReference type="EMBL" id="CM012445">
    <property type="protein sequence ID" value="RVE68694.1"/>
    <property type="molecule type" value="Genomic_DNA"/>
</dbReference>